<dbReference type="GeneID" id="9625546"/>
<name>D8TH35_VOLCA</name>
<dbReference type="EMBL" id="GL378323">
    <property type="protein sequence ID" value="EFJ53002.1"/>
    <property type="molecule type" value="Genomic_DNA"/>
</dbReference>
<feature type="region of interest" description="Disordered" evidence="1">
    <location>
        <begin position="27"/>
        <end position="82"/>
    </location>
</feature>
<feature type="compositionally biased region" description="Basic residues" evidence="1">
    <location>
        <begin position="41"/>
        <end position="52"/>
    </location>
</feature>
<gene>
    <name evidence="2" type="ORF">VOLCADRAFT_85826</name>
</gene>
<proteinExistence type="predicted"/>
<dbReference type="RefSeq" id="XP_002946007.1">
    <property type="nucleotide sequence ID" value="XM_002945961.1"/>
</dbReference>
<keyword evidence="3" id="KW-1185">Reference proteome</keyword>
<protein>
    <submittedName>
        <fullName evidence="2">Uncharacterized protein</fullName>
    </submittedName>
</protein>
<dbReference type="AlphaFoldDB" id="D8TH35"/>
<organism evidence="3">
    <name type="scientific">Volvox carteri f. nagariensis</name>
    <dbReference type="NCBI Taxonomy" id="3068"/>
    <lineage>
        <taxon>Eukaryota</taxon>
        <taxon>Viridiplantae</taxon>
        <taxon>Chlorophyta</taxon>
        <taxon>core chlorophytes</taxon>
        <taxon>Chlorophyceae</taxon>
        <taxon>CS clade</taxon>
        <taxon>Chlamydomonadales</taxon>
        <taxon>Volvocaceae</taxon>
        <taxon>Volvox</taxon>
    </lineage>
</organism>
<dbReference type="InParanoid" id="D8TH35"/>
<evidence type="ECO:0000313" key="3">
    <source>
        <dbReference type="Proteomes" id="UP000001058"/>
    </source>
</evidence>
<sequence length="202" mass="22603">MPEGVISEFKDRLEELEADAAELVASDEELELSDIKNGRNQGKRRPAAKRGRPQAAPPKAKKSKRSAEDEGDGGGSLPTFKKSTKKFHQDFVRLTLEEAAKALRRSQGVMGSKADKLQPIIPIVFKKWQDMVGGPLYSTEDFSVKDAINLIDNSKAKFKRSMKDIQDQFNVTGSRLSDKMVEEYDRAQGHVRGHVAQDMGWR</sequence>
<reference evidence="2 3" key="1">
    <citation type="journal article" date="2010" name="Science">
        <title>Genomic analysis of organismal complexity in the multicellular green alga Volvox carteri.</title>
        <authorList>
            <person name="Prochnik S.E."/>
            <person name="Umen J."/>
            <person name="Nedelcu A.M."/>
            <person name="Hallmann A."/>
            <person name="Miller S.M."/>
            <person name="Nishii I."/>
            <person name="Ferris P."/>
            <person name="Kuo A."/>
            <person name="Mitros T."/>
            <person name="Fritz-Laylin L.K."/>
            <person name="Hellsten U."/>
            <person name="Chapman J."/>
            <person name="Simakov O."/>
            <person name="Rensing S.A."/>
            <person name="Terry A."/>
            <person name="Pangilinan J."/>
            <person name="Kapitonov V."/>
            <person name="Jurka J."/>
            <person name="Salamov A."/>
            <person name="Shapiro H."/>
            <person name="Schmutz J."/>
            <person name="Grimwood J."/>
            <person name="Lindquist E."/>
            <person name="Lucas S."/>
            <person name="Grigoriev I.V."/>
            <person name="Schmitt R."/>
            <person name="Kirk D."/>
            <person name="Rokhsar D.S."/>
        </authorList>
    </citation>
    <scope>NUCLEOTIDE SEQUENCE [LARGE SCALE GENOMIC DNA]</scope>
    <source>
        <strain evidence="3">f. Nagariensis / Eve</strain>
    </source>
</reference>
<evidence type="ECO:0000256" key="1">
    <source>
        <dbReference type="SAM" id="MobiDB-lite"/>
    </source>
</evidence>
<accession>D8TH35</accession>
<dbReference type="Proteomes" id="UP000001058">
    <property type="component" value="Unassembled WGS sequence"/>
</dbReference>
<evidence type="ECO:0000313" key="2">
    <source>
        <dbReference type="EMBL" id="EFJ53002.1"/>
    </source>
</evidence>
<dbReference type="KEGG" id="vcn:VOLCADRAFT_85826"/>